<evidence type="ECO:0000313" key="5">
    <source>
        <dbReference type="Proteomes" id="UP000179454"/>
    </source>
</evidence>
<comment type="caution">
    <text evidence="4">The sequence shown here is derived from an EMBL/GenBank/DDBJ whole genome shotgun (WGS) entry which is preliminary data.</text>
</comment>
<dbReference type="Proteomes" id="UP000179454">
    <property type="component" value="Unassembled WGS sequence"/>
</dbReference>
<dbReference type="Proteomes" id="UP000179536">
    <property type="component" value="Unassembled WGS sequence"/>
</dbReference>
<dbReference type="EMBL" id="MBFA02000048">
    <property type="protein sequence ID" value="MUP13428.1"/>
    <property type="molecule type" value="Genomic_DNA"/>
</dbReference>
<dbReference type="EMBL" id="MBFE02000075">
    <property type="protein sequence ID" value="MUO45758.1"/>
    <property type="molecule type" value="Genomic_DNA"/>
</dbReference>
<keyword evidence="2" id="KW-0812">Transmembrane</keyword>
<evidence type="ECO:0000313" key="6">
    <source>
        <dbReference type="Proteomes" id="UP000179536"/>
    </source>
</evidence>
<reference evidence="5 6" key="1">
    <citation type="submission" date="2019-11" db="EMBL/GenBank/DDBJ databases">
        <title>Whole-genome sequencing of Allorhizobium vitis.</title>
        <authorList>
            <person name="Gan H.M."/>
            <person name="Savka M.A."/>
        </authorList>
    </citation>
    <scope>NUCLEOTIDE SEQUENCE [LARGE SCALE GENOMIC DNA]</scope>
    <source>
        <strain evidence="4 6">RF2/1</strain>
        <strain evidence="3 5">T1/7</strain>
    </source>
</reference>
<keyword evidence="5" id="KW-1185">Reference proteome</keyword>
<evidence type="ECO:0000313" key="3">
    <source>
        <dbReference type="EMBL" id="MUO45758.1"/>
    </source>
</evidence>
<dbReference type="RefSeq" id="WP_156583134.1">
    <property type="nucleotide sequence ID" value="NZ_AP023283.1"/>
</dbReference>
<keyword evidence="2" id="KW-1133">Transmembrane helix</keyword>
<feature type="transmembrane region" description="Helical" evidence="2">
    <location>
        <begin position="31"/>
        <end position="49"/>
    </location>
</feature>
<evidence type="ECO:0000256" key="2">
    <source>
        <dbReference type="SAM" id="Phobius"/>
    </source>
</evidence>
<organism evidence="4 6">
    <name type="scientific">Agrobacterium vitis</name>
    <name type="common">Rhizobium vitis</name>
    <dbReference type="NCBI Taxonomy" id="373"/>
    <lineage>
        <taxon>Bacteria</taxon>
        <taxon>Pseudomonadati</taxon>
        <taxon>Pseudomonadota</taxon>
        <taxon>Alphaproteobacteria</taxon>
        <taxon>Hyphomicrobiales</taxon>
        <taxon>Rhizobiaceae</taxon>
        <taxon>Rhizobium/Agrobacterium group</taxon>
        <taxon>Agrobacterium</taxon>
    </lineage>
</organism>
<evidence type="ECO:0000313" key="4">
    <source>
        <dbReference type="EMBL" id="MUP13428.1"/>
    </source>
</evidence>
<keyword evidence="2" id="KW-0472">Membrane</keyword>
<gene>
    <name evidence="4" type="ORF">BBK91_026860</name>
    <name evidence="3" type="ORF">BBL17_029055</name>
</gene>
<accession>A0ABD6HG13</accession>
<name>A0ABD6HG13_AGRVI</name>
<sequence length="57" mass="6458">MNEFTNAQTNKDDLAINPANKRRQGLREPRILLAIIGHLNVLLFLLLPTPHKDDLGQ</sequence>
<dbReference type="AlphaFoldDB" id="A0ABD6HG13"/>
<feature type="region of interest" description="Disordered" evidence="1">
    <location>
        <begin position="1"/>
        <end position="21"/>
    </location>
</feature>
<evidence type="ECO:0000256" key="1">
    <source>
        <dbReference type="SAM" id="MobiDB-lite"/>
    </source>
</evidence>
<proteinExistence type="predicted"/>
<protein>
    <submittedName>
        <fullName evidence="4">Uncharacterized protein</fullName>
    </submittedName>
</protein>